<dbReference type="GeneID" id="26256896"/>
<accession>W7EDG9</accession>
<dbReference type="EMBL" id="KI968776">
    <property type="protein sequence ID" value="EUN23965.1"/>
    <property type="molecule type" value="Genomic_DNA"/>
</dbReference>
<dbReference type="Pfam" id="PF11807">
    <property type="entry name" value="UstYa"/>
    <property type="match status" value="1"/>
</dbReference>
<proteinExistence type="inferred from homology"/>
<sequence>MLLGYNIPTSRHGEPYGSYNTGFKKEKIHHRKCFEHVQTVFTGGVDFEPRRRGNSQTVALYYEKYRDYSHAWWLELDLFHCLHCLNQLRKALRRDVYPEEKYRGMVHQLQCIDHLRQVIQCQATSVISPTEWRNGYGQYVAPQQVHTYRNFEKLHEFSKARWNGSISVPRGKRVPLHPERVHSLP</sequence>
<reference evidence="3 4" key="1">
    <citation type="journal article" date="2013" name="PLoS Genet.">
        <title>Comparative genome structure, secondary metabolite, and effector coding capacity across Cochliobolus pathogens.</title>
        <authorList>
            <person name="Condon B.J."/>
            <person name="Leng Y."/>
            <person name="Wu D."/>
            <person name="Bushley K.E."/>
            <person name="Ohm R.A."/>
            <person name="Otillar R."/>
            <person name="Martin J."/>
            <person name="Schackwitz W."/>
            <person name="Grimwood J."/>
            <person name="MohdZainudin N."/>
            <person name="Xue C."/>
            <person name="Wang R."/>
            <person name="Manning V.A."/>
            <person name="Dhillon B."/>
            <person name="Tu Z.J."/>
            <person name="Steffenson B.J."/>
            <person name="Salamov A."/>
            <person name="Sun H."/>
            <person name="Lowry S."/>
            <person name="LaButti K."/>
            <person name="Han J."/>
            <person name="Copeland A."/>
            <person name="Lindquist E."/>
            <person name="Barry K."/>
            <person name="Schmutz J."/>
            <person name="Baker S.E."/>
            <person name="Ciuffetti L.M."/>
            <person name="Grigoriev I.V."/>
            <person name="Zhong S."/>
            <person name="Turgeon B.G."/>
        </authorList>
    </citation>
    <scope>NUCLEOTIDE SEQUENCE [LARGE SCALE GENOMIC DNA]</scope>
    <source>
        <strain evidence="3 4">FI3</strain>
    </source>
</reference>
<comment type="pathway">
    <text evidence="1">Mycotoxin biosynthesis.</text>
</comment>
<protein>
    <submittedName>
        <fullName evidence="3">Uncharacterized protein</fullName>
    </submittedName>
</protein>
<evidence type="ECO:0000256" key="1">
    <source>
        <dbReference type="ARBA" id="ARBA00004685"/>
    </source>
</evidence>
<evidence type="ECO:0000313" key="3">
    <source>
        <dbReference type="EMBL" id="EUN23965.1"/>
    </source>
</evidence>
<evidence type="ECO:0000313" key="4">
    <source>
        <dbReference type="Proteomes" id="UP000054337"/>
    </source>
</evidence>
<comment type="similarity">
    <text evidence="2">Belongs to the ustYa family.</text>
</comment>
<dbReference type="Proteomes" id="UP000054337">
    <property type="component" value="Unassembled WGS sequence"/>
</dbReference>
<dbReference type="AlphaFoldDB" id="W7EDG9"/>
<dbReference type="InterPro" id="IPR021765">
    <property type="entry name" value="UstYa-like"/>
</dbReference>
<gene>
    <name evidence="3" type="ORF">COCVIDRAFT_40490</name>
</gene>
<dbReference type="GO" id="GO:0043386">
    <property type="term" value="P:mycotoxin biosynthetic process"/>
    <property type="evidence" value="ECO:0007669"/>
    <property type="project" value="InterPro"/>
</dbReference>
<organism evidence="3 4">
    <name type="scientific">Bipolaris victoriae (strain FI3)</name>
    <name type="common">Victoria blight of oats agent</name>
    <name type="synonym">Cochliobolus victoriae</name>
    <dbReference type="NCBI Taxonomy" id="930091"/>
    <lineage>
        <taxon>Eukaryota</taxon>
        <taxon>Fungi</taxon>
        <taxon>Dikarya</taxon>
        <taxon>Ascomycota</taxon>
        <taxon>Pezizomycotina</taxon>
        <taxon>Dothideomycetes</taxon>
        <taxon>Pleosporomycetidae</taxon>
        <taxon>Pleosporales</taxon>
        <taxon>Pleosporineae</taxon>
        <taxon>Pleosporaceae</taxon>
        <taxon>Bipolaris</taxon>
    </lineage>
</organism>
<name>W7EDG9_BIPV3</name>
<dbReference type="RefSeq" id="XP_014553539.1">
    <property type="nucleotide sequence ID" value="XM_014698053.1"/>
</dbReference>
<keyword evidence="4" id="KW-1185">Reference proteome</keyword>
<dbReference type="PANTHER" id="PTHR33365">
    <property type="entry name" value="YALI0B05434P"/>
    <property type="match status" value="1"/>
</dbReference>
<dbReference type="PANTHER" id="PTHR33365:SF4">
    <property type="entry name" value="CYCLOCHLOROTINE BIOSYNTHESIS PROTEIN O"/>
    <property type="match status" value="1"/>
</dbReference>
<dbReference type="HOGENOM" id="CLU_042941_2_3_1"/>
<evidence type="ECO:0000256" key="2">
    <source>
        <dbReference type="ARBA" id="ARBA00035112"/>
    </source>
</evidence>
<dbReference type="OrthoDB" id="3687641at2759"/>